<protein>
    <submittedName>
        <fullName evidence="1">Uncharacterized protein</fullName>
    </submittedName>
</protein>
<proteinExistence type="predicted"/>
<dbReference type="AlphaFoldDB" id="Q311Y3"/>
<dbReference type="Proteomes" id="UP000002710">
    <property type="component" value="Chromosome"/>
</dbReference>
<accession>Q311Y3</accession>
<sequence length="151" mass="17025">MQHTFLMEEGFWQLSGVFSNISGVAVPVEGRSIVTHTPEQWSNHAFMRILTAQPQDIENLYTFQPLPPKATYAQWRSTSPSLGDVSGCFAFAGDTIISSSIIAETRQHATEHLRLISSEAYENRGALFQNDTLVATWSVLMQRIRQPERLQ</sequence>
<organism evidence="1 2">
    <name type="scientific">Oleidesulfovibrio alaskensis (strain ATCC BAA-1058 / DSM 17464 / G20)</name>
    <name type="common">Desulfovibrio alaskensis</name>
    <dbReference type="NCBI Taxonomy" id="207559"/>
    <lineage>
        <taxon>Bacteria</taxon>
        <taxon>Pseudomonadati</taxon>
        <taxon>Thermodesulfobacteriota</taxon>
        <taxon>Desulfovibrionia</taxon>
        <taxon>Desulfovibrionales</taxon>
        <taxon>Desulfovibrionaceae</taxon>
        <taxon>Oleidesulfovibrio</taxon>
    </lineage>
</organism>
<evidence type="ECO:0000313" key="1">
    <source>
        <dbReference type="EMBL" id="ABB38263.1"/>
    </source>
</evidence>
<dbReference type="eggNOG" id="ENOG50334Y4">
    <property type="taxonomic scope" value="Bacteria"/>
</dbReference>
<dbReference type="KEGG" id="dde:Dde_1464"/>
<name>Q311Y3_OLEA2</name>
<keyword evidence="2" id="KW-1185">Reference proteome</keyword>
<reference evidence="1 2" key="1">
    <citation type="journal article" date="2011" name="J. Bacteriol.">
        <title>Complete genome sequence and updated annotation of Desulfovibrio alaskensis G20.</title>
        <authorList>
            <person name="Hauser L.J."/>
            <person name="Land M.L."/>
            <person name="Brown S.D."/>
            <person name="Larimer F."/>
            <person name="Keller K.L."/>
            <person name="Rapp-Giles B.J."/>
            <person name="Price M.N."/>
            <person name="Lin M."/>
            <person name="Bruce D.C."/>
            <person name="Detter J.C."/>
            <person name="Tapia R."/>
            <person name="Han C.S."/>
            <person name="Goodwin L.A."/>
            <person name="Cheng J.F."/>
            <person name="Pitluck S."/>
            <person name="Copeland A."/>
            <person name="Lucas S."/>
            <person name="Nolan M."/>
            <person name="Lapidus A.L."/>
            <person name="Palumbo A.V."/>
            <person name="Wall J.D."/>
        </authorList>
    </citation>
    <scope>NUCLEOTIDE SEQUENCE [LARGE SCALE GENOMIC DNA]</scope>
    <source>
        <strain evidence="2">ATCC BAA 1058 / DSM 17464 / G20</strain>
    </source>
</reference>
<dbReference type="RefSeq" id="WP_011367430.1">
    <property type="nucleotide sequence ID" value="NC_007519.1"/>
</dbReference>
<gene>
    <name evidence="1" type="ordered locus">Dde_1464</name>
</gene>
<dbReference type="HOGENOM" id="CLU_148542_0_0_7"/>
<evidence type="ECO:0000313" key="2">
    <source>
        <dbReference type="Proteomes" id="UP000002710"/>
    </source>
</evidence>
<dbReference type="STRING" id="207559.Dde_1464"/>
<dbReference type="EMBL" id="CP000112">
    <property type="protein sequence ID" value="ABB38263.1"/>
    <property type="molecule type" value="Genomic_DNA"/>
</dbReference>